<gene>
    <name evidence="2" type="ORF">QUW02_06920</name>
</gene>
<feature type="transmembrane region" description="Helical" evidence="1">
    <location>
        <begin position="38"/>
        <end position="66"/>
    </location>
</feature>
<comment type="caution">
    <text evidence="2">The sequence shown here is derived from an EMBL/GenBank/DDBJ whole genome shotgun (WGS) entry which is preliminary data.</text>
</comment>
<accession>A0ABT7U561</accession>
<keyword evidence="1" id="KW-0812">Transmembrane</keyword>
<feature type="transmembrane region" description="Helical" evidence="1">
    <location>
        <begin position="78"/>
        <end position="98"/>
    </location>
</feature>
<feature type="transmembrane region" description="Helical" evidence="1">
    <location>
        <begin position="7"/>
        <end position="32"/>
    </location>
</feature>
<evidence type="ECO:0000313" key="2">
    <source>
        <dbReference type="EMBL" id="MDM8145657.1"/>
    </source>
</evidence>
<evidence type="ECO:0000256" key="1">
    <source>
        <dbReference type="SAM" id="Phobius"/>
    </source>
</evidence>
<keyword evidence="3" id="KW-1185">Reference proteome</keyword>
<keyword evidence="1" id="KW-0472">Membrane</keyword>
<organism evidence="2 3">
    <name type="scientific">Bacteroides eggerthii</name>
    <dbReference type="NCBI Taxonomy" id="28111"/>
    <lineage>
        <taxon>Bacteria</taxon>
        <taxon>Pseudomonadati</taxon>
        <taxon>Bacteroidota</taxon>
        <taxon>Bacteroidia</taxon>
        <taxon>Bacteroidales</taxon>
        <taxon>Bacteroidaceae</taxon>
        <taxon>Bacteroides</taxon>
    </lineage>
</organism>
<reference evidence="3" key="1">
    <citation type="submission" date="2023-07" db="EMBL/GenBank/DDBJ databases">
        <title>Identification and characterization of horizontal gene transfer across gut microbiota members of farm animals based on homology search.</title>
        <authorList>
            <person name="Schwarzerova J."/>
            <person name="Nykrynova M."/>
            <person name="Jureckova K."/>
            <person name="Cejkova D."/>
            <person name="Rychlik I."/>
        </authorList>
    </citation>
    <scope>NUCLEOTIDE SEQUENCE [LARGE SCALE GENOMIC DNA]</scope>
    <source>
        <strain evidence="3">ET4</strain>
    </source>
</reference>
<keyword evidence="1" id="KW-1133">Transmembrane helix</keyword>
<protein>
    <recommendedName>
        <fullName evidence="4">Transmembrane protein</fullName>
    </recommendedName>
</protein>
<dbReference type="Proteomes" id="UP001228403">
    <property type="component" value="Unassembled WGS sequence"/>
</dbReference>
<evidence type="ECO:0008006" key="4">
    <source>
        <dbReference type="Google" id="ProtNLM"/>
    </source>
</evidence>
<name>A0ABT7U561_9BACE</name>
<evidence type="ECO:0000313" key="3">
    <source>
        <dbReference type="Proteomes" id="UP001228403"/>
    </source>
</evidence>
<sequence length="134" mass="15128">MRKILSFVGAAIYTSIVYCLLHFCILFLIARVMTVTNWWYLFLVAALFGVAQMVLNGLFALTIIPFAKFVKICNIARYIPVLYGLGYEIYALIVIWSFGFEYGALQWILGIITTLCVSIIYGTMTVSLVTITND</sequence>
<proteinExistence type="predicted"/>
<dbReference type="EMBL" id="JAUDCF010000012">
    <property type="protein sequence ID" value="MDM8145657.1"/>
    <property type="molecule type" value="Genomic_DNA"/>
</dbReference>
<feature type="transmembrane region" description="Helical" evidence="1">
    <location>
        <begin position="104"/>
        <end position="131"/>
    </location>
</feature>